<name>A0A9P3FZD0_9APHY</name>
<evidence type="ECO:0000313" key="1">
    <source>
        <dbReference type="EMBL" id="GJE85401.1"/>
    </source>
</evidence>
<keyword evidence="2" id="KW-1185">Reference proteome</keyword>
<evidence type="ECO:0000313" key="2">
    <source>
        <dbReference type="Proteomes" id="UP000703269"/>
    </source>
</evidence>
<gene>
    <name evidence="1" type="ORF">PsYK624_014800</name>
</gene>
<dbReference type="Proteomes" id="UP000703269">
    <property type="component" value="Unassembled WGS sequence"/>
</dbReference>
<sequence length="647" mass="71761">MDLSPERALAIMEQPPPVLVRYLAEIFPRIRDTATTGIWIRAYLAAINVTFAELLQRKGPGSGWDVFATTCVQAGVLETLLTLLHHPRDDAGQLLALTFETIQALSSVANASERRNLLDRAVACDAMGLSLRMMQTYDLCYNWYHGARLLTTLLNELGYGTKLAAPECGAIMVLLCRHALEKTDSYAQELLDPTKIWQAGYMAESIHQKMNTTRAPKFGKRWFAYTQNHCMWGVQSLLTRIPPVSRRYALDILKSTPDILDLLLEVAQLPRPDWHPDVAHDEMACETLVQLLRPPWDSIPGLDLPFSGEQKLVLEAEWQASIEALHIFISQPSRLPKIRAICNKLDMEKYDDIIRQVSKVQSDWFGLPSQIKQDMYKIVQIRGRTRIHLLAILTGISYVSSAPTSELISCLPMAYLATKNAGPATYLDHPLETHFREVLRVAEYTVELFRHPHREGVTMNAGVTLDGTCHAPQTRIVAPTALFRLLTVLAQRGALDDASAWPCDGVDLEQVKEILSASTIEELLASTIKGATAQRDVTRTAVTLLPYTARAGYRKIVELATAVVHFDHATRGRFHAKAVGAWKELVVCLGNTAEVSNRLRNFSVAEAYALAAQQAATDAPADAGILKDTLTKNTNRLGTARAGLARG</sequence>
<dbReference type="EMBL" id="BPQB01000002">
    <property type="protein sequence ID" value="GJE85401.1"/>
    <property type="molecule type" value="Genomic_DNA"/>
</dbReference>
<reference evidence="1 2" key="1">
    <citation type="submission" date="2021-08" db="EMBL/GenBank/DDBJ databases">
        <title>Draft Genome Sequence of Phanerochaete sordida strain YK-624.</title>
        <authorList>
            <person name="Mori T."/>
            <person name="Dohra H."/>
            <person name="Suzuki T."/>
            <person name="Kawagishi H."/>
            <person name="Hirai H."/>
        </authorList>
    </citation>
    <scope>NUCLEOTIDE SEQUENCE [LARGE SCALE GENOMIC DNA]</scope>
    <source>
        <strain evidence="1 2">YK-624</strain>
    </source>
</reference>
<protein>
    <submittedName>
        <fullName evidence="1">Uncharacterized protein</fullName>
    </submittedName>
</protein>
<organism evidence="1 2">
    <name type="scientific">Phanerochaete sordida</name>
    <dbReference type="NCBI Taxonomy" id="48140"/>
    <lineage>
        <taxon>Eukaryota</taxon>
        <taxon>Fungi</taxon>
        <taxon>Dikarya</taxon>
        <taxon>Basidiomycota</taxon>
        <taxon>Agaricomycotina</taxon>
        <taxon>Agaricomycetes</taxon>
        <taxon>Polyporales</taxon>
        <taxon>Phanerochaetaceae</taxon>
        <taxon>Phanerochaete</taxon>
    </lineage>
</organism>
<proteinExistence type="predicted"/>
<dbReference type="OrthoDB" id="2803161at2759"/>
<comment type="caution">
    <text evidence="1">The sequence shown here is derived from an EMBL/GenBank/DDBJ whole genome shotgun (WGS) entry which is preliminary data.</text>
</comment>
<dbReference type="AlphaFoldDB" id="A0A9P3FZD0"/>
<accession>A0A9P3FZD0</accession>